<dbReference type="Pfam" id="PF09825">
    <property type="entry name" value="BPL_N"/>
    <property type="match status" value="1"/>
</dbReference>
<dbReference type="FunCoup" id="A0A0C3GL89">
    <property type="interactions" value="354"/>
</dbReference>
<dbReference type="InterPro" id="IPR045864">
    <property type="entry name" value="aa-tRNA-synth_II/BPL/LPL"/>
</dbReference>
<keyword evidence="2" id="KW-0436">Ligase</keyword>
<dbReference type="STRING" id="765440.A0A0C3GL89"/>
<dbReference type="AlphaFoldDB" id="A0A0C3GL89"/>
<gene>
    <name evidence="4" type="ORF">PILCRDRAFT_810402</name>
</gene>
<proteinExistence type="inferred from homology"/>
<evidence type="ECO:0000256" key="1">
    <source>
        <dbReference type="ARBA" id="ARBA00009934"/>
    </source>
</evidence>
<dbReference type="CDD" id="cd16442">
    <property type="entry name" value="BPL"/>
    <property type="match status" value="1"/>
</dbReference>
<dbReference type="Gene3D" id="3.30.930.10">
    <property type="entry name" value="Bira Bifunctional Protein, Domain 2"/>
    <property type="match status" value="1"/>
</dbReference>
<dbReference type="PROSITE" id="PS51733">
    <property type="entry name" value="BPL_LPL_CATALYTIC"/>
    <property type="match status" value="1"/>
</dbReference>
<evidence type="ECO:0000259" key="3">
    <source>
        <dbReference type="PROSITE" id="PS51733"/>
    </source>
</evidence>
<organism evidence="4 5">
    <name type="scientific">Piloderma croceum (strain F 1598)</name>
    <dbReference type="NCBI Taxonomy" id="765440"/>
    <lineage>
        <taxon>Eukaryota</taxon>
        <taxon>Fungi</taxon>
        <taxon>Dikarya</taxon>
        <taxon>Basidiomycota</taxon>
        <taxon>Agaricomycotina</taxon>
        <taxon>Agaricomycetes</taxon>
        <taxon>Agaricomycetidae</taxon>
        <taxon>Atheliales</taxon>
        <taxon>Atheliaceae</taxon>
        <taxon>Piloderma</taxon>
    </lineage>
</organism>
<comment type="similarity">
    <text evidence="1">Belongs to the biotin--protein ligase family.</text>
</comment>
<dbReference type="Proteomes" id="UP000054166">
    <property type="component" value="Unassembled WGS sequence"/>
</dbReference>
<dbReference type="EMBL" id="KN832970">
    <property type="protein sequence ID" value="KIM92354.1"/>
    <property type="molecule type" value="Genomic_DNA"/>
</dbReference>
<dbReference type="PANTHER" id="PTHR12835:SF5">
    <property type="entry name" value="BIOTIN--PROTEIN LIGASE"/>
    <property type="match status" value="1"/>
</dbReference>
<dbReference type="NCBIfam" id="TIGR00121">
    <property type="entry name" value="birA_ligase"/>
    <property type="match status" value="1"/>
</dbReference>
<evidence type="ECO:0000256" key="2">
    <source>
        <dbReference type="ARBA" id="ARBA00022598"/>
    </source>
</evidence>
<accession>A0A0C3GL89</accession>
<reference evidence="4 5" key="1">
    <citation type="submission" date="2014-04" db="EMBL/GenBank/DDBJ databases">
        <authorList>
            <consortium name="DOE Joint Genome Institute"/>
            <person name="Kuo A."/>
            <person name="Tarkka M."/>
            <person name="Buscot F."/>
            <person name="Kohler A."/>
            <person name="Nagy L.G."/>
            <person name="Floudas D."/>
            <person name="Copeland A."/>
            <person name="Barry K.W."/>
            <person name="Cichocki N."/>
            <person name="Veneault-Fourrey C."/>
            <person name="LaButti K."/>
            <person name="Lindquist E.A."/>
            <person name="Lipzen A."/>
            <person name="Lundell T."/>
            <person name="Morin E."/>
            <person name="Murat C."/>
            <person name="Sun H."/>
            <person name="Tunlid A."/>
            <person name="Henrissat B."/>
            <person name="Grigoriev I.V."/>
            <person name="Hibbett D.S."/>
            <person name="Martin F."/>
            <person name="Nordberg H.P."/>
            <person name="Cantor M.N."/>
            <person name="Hua S.X."/>
        </authorList>
    </citation>
    <scope>NUCLEOTIDE SEQUENCE [LARGE SCALE GENOMIC DNA]</scope>
    <source>
        <strain evidence="4 5">F 1598</strain>
    </source>
</reference>
<dbReference type="GO" id="GO:0005737">
    <property type="term" value="C:cytoplasm"/>
    <property type="evidence" value="ECO:0007669"/>
    <property type="project" value="TreeGrafter"/>
</dbReference>
<dbReference type="InParanoid" id="A0A0C3GL89"/>
<dbReference type="HOGENOM" id="CLU_006150_1_1_1"/>
<dbReference type="InterPro" id="IPR004408">
    <property type="entry name" value="Biotin_CoA_COase_ligase"/>
</dbReference>
<dbReference type="OrthoDB" id="10250105at2759"/>
<dbReference type="Pfam" id="PF03099">
    <property type="entry name" value="BPL_LplA_LipB"/>
    <property type="match status" value="1"/>
</dbReference>
<dbReference type="GO" id="GO:0004077">
    <property type="term" value="F:biotin--[biotin carboxyl-carrier protein] ligase activity"/>
    <property type="evidence" value="ECO:0007669"/>
    <property type="project" value="InterPro"/>
</dbReference>
<name>A0A0C3GL89_PILCF</name>
<dbReference type="InterPro" id="IPR004143">
    <property type="entry name" value="BPL_LPL_catalytic"/>
</dbReference>
<keyword evidence="5" id="KW-1185">Reference proteome</keyword>
<dbReference type="PANTHER" id="PTHR12835">
    <property type="entry name" value="BIOTIN PROTEIN LIGASE"/>
    <property type="match status" value="1"/>
</dbReference>
<dbReference type="SUPFAM" id="SSF55681">
    <property type="entry name" value="Class II aaRS and biotin synthetases"/>
    <property type="match status" value="1"/>
</dbReference>
<evidence type="ECO:0000313" key="4">
    <source>
        <dbReference type="EMBL" id="KIM92354.1"/>
    </source>
</evidence>
<evidence type="ECO:0000313" key="5">
    <source>
        <dbReference type="Proteomes" id="UP000054166"/>
    </source>
</evidence>
<dbReference type="InterPro" id="IPR019197">
    <property type="entry name" value="Biotin-prot_ligase_N"/>
</dbReference>
<reference evidence="5" key="2">
    <citation type="submission" date="2015-01" db="EMBL/GenBank/DDBJ databases">
        <title>Evolutionary Origins and Diversification of the Mycorrhizal Mutualists.</title>
        <authorList>
            <consortium name="DOE Joint Genome Institute"/>
            <consortium name="Mycorrhizal Genomics Consortium"/>
            <person name="Kohler A."/>
            <person name="Kuo A."/>
            <person name="Nagy L.G."/>
            <person name="Floudas D."/>
            <person name="Copeland A."/>
            <person name="Barry K.W."/>
            <person name="Cichocki N."/>
            <person name="Veneault-Fourrey C."/>
            <person name="LaButti K."/>
            <person name="Lindquist E.A."/>
            <person name="Lipzen A."/>
            <person name="Lundell T."/>
            <person name="Morin E."/>
            <person name="Murat C."/>
            <person name="Riley R."/>
            <person name="Ohm R."/>
            <person name="Sun H."/>
            <person name="Tunlid A."/>
            <person name="Henrissat B."/>
            <person name="Grigoriev I.V."/>
            <person name="Hibbett D.S."/>
            <person name="Martin F."/>
        </authorList>
    </citation>
    <scope>NUCLEOTIDE SEQUENCE [LARGE SCALE GENOMIC DNA]</scope>
    <source>
        <strain evidence="5">F 1598</strain>
    </source>
</reference>
<feature type="domain" description="BPL/LPL catalytic" evidence="3">
    <location>
        <begin position="365"/>
        <end position="547"/>
    </location>
</feature>
<protein>
    <recommendedName>
        <fullName evidence="3">BPL/LPL catalytic domain-containing protein</fullName>
    </recommendedName>
</protein>
<sequence>MNVLVYSGPEVIQTSLKNTQSTLRSVLNPHYTVQTISQESLASQPWSAGCALLVFPGCRELSPSPSVTIIRRYVENGGAFLALSAGATYSSSSRVLDLDSIGISGLSKDQTLRFYDKATSSYLYPTFHPGGEIITSSVILKLTSGKTLDSVQWSEAGEFVGIEGAKNIKVLAHISERVAAVRYELSKGTVVVWAPGVELPRSTESEDPVIVSWEMSRLSIMREILRDLGLRVPPENTDSTFYPLPQFLTANPSKPEIVSQIMKVLSESMGPIEDKNDTFHFCDLGGNDALLKDSTRSSCGIQPDPSSWQPKHIIVCRDGRLPSSQQSPLFNLNDYFRELYRARDINGLHEDTNPWAMGEALFYSEVVTSTQTMFDKNPTFTSLLPSPILSLASQQLTGRGRGTNVWLSPSGCLTFSLLLRTSLAILPASKLVFVQYLFGLAVVEACRQEAILGPLGEQVRLKWPNDLYAVIGSEDTYRRKIGGILVSTIFTGNKVEIVIGCGLNVLNPPPITSLKQLLPHESKLQLSMERTIATIMAKFESMWSIFLSQRGSFQPFMRLYLERWLHSDQLVTLTTTNPPKAVRITGITPDHGLLRTVPERTGWSSGEEGFIDLQPDGNSFDIMAGLIKSKT</sequence>